<comment type="subunit">
    <text evidence="9">Homodimer.</text>
</comment>
<dbReference type="RefSeq" id="WP_111346871.1">
    <property type="nucleotide sequence ID" value="NZ_QHHQ01000003.1"/>
</dbReference>
<dbReference type="PROSITE" id="PS51371">
    <property type="entry name" value="CBS"/>
    <property type="match status" value="1"/>
</dbReference>
<dbReference type="OrthoDB" id="9790355at2"/>
<keyword evidence="9" id="KW-0479">Metal-binding</keyword>
<comment type="similarity">
    <text evidence="2 9">Belongs to the SLC41A transporter family.</text>
</comment>
<evidence type="ECO:0000256" key="7">
    <source>
        <dbReference type="ARBA" id="ARBA00023136"/>
    </source>
</evidence>
<evidence type="ECO:0000313" key="11">
    <source>
        <dbReference type="EMBL" id="RAI00696.1"/>
    </source>
</evidence>
<dbReference type="Pfam" id="PF00571">
    <property type="entry name" value="CBS"/>
    <property type="match status" value="2"/>
</dbReference>
<dbReference type="InterPro" id="IPR046342">
    <property type="entry name" value="CBS_dom_sf"/>
</dbReference>
<dbReference type="Pfam" id="PF03448">
    <property type="entry name" value="MgtE_N"/>
    <property type="match status" value="1"/>
</dbReference>
<feature type="transmembrane region" description="Helical" evidence="9">
    <location>
        <begin position="430"/>
        <end position="453"/>
    </location>
</feature>
<evidence type="ECO:0000256" key="5">
    <source>
        <dbReference type="ARBA" id="ARBA00022842"/>
    </source>
</evidence>
<keyword evidence="9" id="KW-1003">Cell membrane</keyword>
<evidence type="ECO:0000256" key="8">
    <source>
        <dbReference type="PROSITE-ProRule" id="PRU00703"/>
    </source>
</evidence>
<protein>
    <recommendedName>
        <fullName evidence="9">Magnesium transporter MgtE</fullName>
    </recommendedName>
</protein>
<dbReference type="SMART" id="SM00924">
    <property type="entry name" value="MgtE_N"/>
    <property type="match status" value="1"/>
</dbReference>
<dbReference type="EMBL" id="QHHQ01000003">
    <property type="protein sequence ID" value="RAI00696.1"/>
    <property type="molecule type" value="Genomic_DNA"/>
</dbReference>
<keyword evidence="4 9" id="KW-0812">Transmembrane</keyword>
<evidence type="ECO:0000313" key="12">
    <source>
        <dbReference type="Proteomes" id="UP000249590"/>
    </source>
</evidence>
<dbReference type="Gene3D" id="1.10.357.20">
    <property type="entry name" value="SLC41 divalent cation transporters, integral membrane domain"/>
    <property type="match status" value="1"/>
</dbReference>
<dbReference type="InterPro" id="IPR000644">
    <property type="entry name" value="CBS_dom"/>
</dbReference>
<feature type="transmembrane region" description="Helical" evidence="9">
    <location>
        <begin position="365"/>
        <end position="388"/>
    </location>
</feature>
<dbReference type="AlphaFoldDB" id="A0A8B2NLZ9"/>
<comment type="function">
    <text evidence="9">Acts as a magnesium transporter.</text>
</comment>
<organism evidence="11 12">
    <name type="scientific">Acuticoccus sediminis</name>
    <dbReference type="NCBI Taxonomy" id="2184697"/>
    <lineage>
        <taxon>Bacteria</taxon>
        <taxon>Pseudomonadati</taxon>
        <taxon>Pseudomonadota</taxon>
        <taxon>Alphaproteobacteria</taxon>
        <taxon>Hyphomicrobiales</taxon>
        <taxon>Amorphaceae</taxon>
        <taxon>Acuticoccus</taxon>
    </lineage>
</organism>
<comment type="caution">
    <text evidence="11">The sequence shown here is derived from an EMBL/GenBank/DDBJ whole genome shotgun (WGS) entry which is preliminary data.</text>
</comment>
<feature type="domain" description="CBS" evidence="10">
    <location>
        <begin position="210"/>
        <end position="266"/>
    </location>
</feature>
<keyword evidence="12" id="KW-1185">Reference proteome</keyword>
<dbReference type="SUPFAM" id="SSF158791">
    <property type="entry name" value="MgtE N-terminal domain-like"/>
    <property type="match status" value="1"/>
</dbReference>
<feature type="transmembrane region" description="Helical" evidence="9">
    <location>
        <begin position="394"/>
        <end position="418"/>
    </location>
</feature>
<name>A0A8B2NLZ9_9HYPH</name>
<dbReference type="InterPro" id="IPR036739">
    <property type="entry name" value="SLC41_membr_dom_sf"/>
</dbReference>
<feature type="transmembrane region" description="Helical" evidence="9">
    <location>
        <begin position="317"/>
        <end position="344"/>
    </location>
</feature>
<accession>A0A8B2NLZ9</accession>
<feature type="transmembrane region" description="Helical" evidence="9">
    <location>
        <begin position="291"/>
        <end position="311"/>
    </location>
</feature>
<comment type="subcellular location">
    <subcellularLocation>
        <location evidence="9">Cell membrane</location>
        <topology evidence="9">Multi-pass membrane protein</topology>
    </subcellularLocation>
    <subcellularLocation>
        <location evidence="1">Membrane</location>
        <topology evidence="1">Multi-pass membrane protein</topology>
    </subcellularLocation>
</comment>
<sequence>MADQLTDDEVSVSDDLLVEVRALIGAEDKEGLTQLVDGLHESDVAEVISRLEPDERIEFVRLLGRDFDFTALTEVDEKVRLHILSELAPTDVADGLADLDSDDAVYILEDLPDEQSEAILAQLPFAMRHRLKRSLDFPEESAGRRMQTDFVAMPPFWTVGQVIDTLREEKDLPDHFTEIFVVDAAFRLLGTVKLDRLLRSLRPVKITEIMDEDPRTIQADEDQEEAARIFQRYDLLSAAVVDDSNRLVGILTIDDIVDIIEAEAEEDIRALAGAGDAELSDTPLYVARTRIPWLMINMMTAFLASGVIAIFDGTIQAMVALAVLMPVVTALGGNAGIQAMTVTVRALSQREITKRNVARVMARETIVALMNGTAVAVAVGIVAAIWFANIELGGVIACSIVFNIICAGFFGATLPMLLDRIGVDPAVASSVFLSTLTDVIGFFAFLGIASWWFGLG</sequence>
<proteinExistence type="inferred from homology"/>
<keyword evidence="8" id="KW-0129">CBS domain</keyword>
<evidence type="ECO:0000256" key="1">
    <source>
        <dbReference type="ARBA" id="ARBA00004141"/>
    </source>
</evidence>
<dbReference type="NCBIfam" id="TIGR00400">
    <property type="entry name" value="mgtE"/>
    <property type="match status" value="1"/>
</dbReference>
<dbReference type="InterPro" id="IPR006667">
    <property type="entry name" value="SLC41_membr_dom"/>
</dbReference>
<dbReference type="Gene3D" id="3.10.580.10">
    <property type="entry name" value="CBS-domain"/>
    <property type="match status" value="1"/>
</dbReference>
<dbReference type="Gene3D" id="1.25.60.10">
    <property type="entry name" value="MgtE N-terminal domain-like"/>
    <property type="match status" value="1"/>
</dbReference>
<keyword evidence="5 9" id="KW-0460">Magnesium</keyword>
<dbReference type="Pfam" id="PF01769">
    <property type="entry name" value="MgtE"/>
    <property type="match status" value="1"/>
</dbReference>
<dbReference type="SUPFAM" id="SSF54631">
    <property type="entry name" value="CBS-domain pair"/>
    <property type="match status" value="1"/>
</dbReference>
<dbReference type="InterPro" id="IPR006669">
    <property type="entry name" value="MgtE_transporter"/>
</dbReference>
<evidence type="ECO:0000256" key="9">
    <source>
        <dbReference type="RuleBase" id="RU362011"/>
    </source>
</evidence>
<dbReference type="Proteomes" id="UP000249590">
    <property type="component" value="Unassembled WGS sequence"/>
</dbReference>
<evidence type="ECO:0000256" key="2">
    <source>
        <dbReference type="ARBA" id="ARBA00009749"/>
    </source>
</evidence>
<keyword evidence="3 9" id="KW-0813">Transport</keyword>
<keyword evidence="7 9" id="KW-0472">Membrane</keyword>
<gene>
    <name evidence="11" type="primary">mgtE</name>
    <name evidence="11" type="ORF">DLJ53_15720</name>
</gene>
<dbReference type="GO" id="GO:0046872">
    <property type="term" value="F:metal ion binding"/>
    <property type="evidence" value="ECO:0007669"/>
    <property type="project" value="UniProtKB-KW"/>
</dbReference>
<evidence type="ECO:0000259" key="10">
    <source>
        <dbReference type="PROSITE" id="PS51371"/>
    </source>
</evidence>
<keyword evidence="6 9" id="KW-1133">Transmembrane helix</keyword>
<dbReference type="InterPro" id="IPR006668">
    <property type="entry name" value="Mg_transptr_MgtE_intracell_dom"/>
</dbReference>
<dbReference type="PANTHER" id="PTHR43773:SF1">
    <property type="entry name" value="MAGNESIUM TRANSPORTER MGTE"/>
    <property type="match status" value="1"/>
</dbReference>
<dbReference type="InterPro" id="IPR038076">
    <property type="entry name" value="MgtE_N_sf"/>
</dbReference>
<dbReference type="PANTHER" id="PTHR43773">
    <property type="entry name" value="MAGNESIUM TRANSPORTER MGTE"/>
    <property type="match status" value="1"/>
</dbReference>
<dbReference type="SUPFAM" id="SSF161093">
    <property type="entry name" value="MgtE membrane domain-like"/>
    <property type="match status" value="1"/>
</dbReference>
<dbReference type="GO" id="GO:0015095">
    <property type="term" value="F:magnesium ion transmembrane transporter activity"/>
    <property type="evidence" value="ECO:0007669"/>
    <property type="project" value="UniProtKB-UniRule"/>
</dbReference>
<dbReference type="SMART" id="SM00116">
    <property type="entry name" value="CBS"/>
    <property type="match status" value="2"/>
</dbReference>
<dbReference type="GO" id="GO:0005886">
    <property type="term" value="C:plasma membrane"/>
    <property type="evidence" value="ECO:0007669"/>
    <property type="project" value="UniProtKB-SubCell"/>
</dbReference>
<evidence type="ECO:0000256" key="3">
    <source>
        <dbReference type="ARBA" id="ARBA00022448"/>
    </source>
</evidence>
<dbReference type="CDD" id="cd04606">
    <property type="entry name" value="CBS_pair_Mg_transporter"/>
    <property type="match status" value="1"/>
</dbReference>
<evidence type="ECO:0000256" key="6">
    <source>
        <dbReference type="ARBA" id="ARBA00022989"/>
    </source>
</evidence>
<evidence type="ECO:0000256" key="4">
    <source>
        <dbReference type="ARBA" id="ARBA00022692"/>
    </source>
</evidence>
<reference evidence="11 12" key="1">
    <citation type="submission" date="2018-05" db="EMBL/GenBank/DDBJ databases">
        <title>Acuticoccus sediminis sp. nov., isolated from deep-sea sediment of Indian Ocean.</title>
        <authorList>
            <person name="Liu X."/>
            <person name="Lai Q."/>
            <person name="Du Y."/>
            <person name="Sun F."/>
            <person name="Zhang X."/>
            <person name="Wang S."/>
            <person name="Shao Z."/>
        </authorList>
    </citation>
    <scope>NUCLEOTIDE SEQUENCE [LARGE SCALE GENOMIC DNA]</scope>
    <source>
        <strain evidence="11 12">PTG4-2</strain>
    </source>
</reference>